<feature type="domain" description="Tripartite ATP-independent periplasmic transporters DctQ component" evidence="10">
    <location>
        <begin position="27"/>
        <end position="156"/>
    </location>
</feature>
<dbReference type="EMBL" id="JANTHZ010000001">
    <property type="protein sequence ID" value="MCS0494475.1"/>
    <property type="molecule type" value="Genomic_DNA"/>
</dbReference>
<dbReference type="AlphaFoldDB" id="A0A9X2PEF8"/>
<dbReference type="GO" id="GO:0022857">
    <property type="term" value="F:transmembrane transporter activity"/>
    <property type="evidence" value="ECO:0007669"/>
    <property type="project" value="UniProtKB-UniRule"/>
</dbReference>
<comment type="subunit">
    <text evidence="9">The complex comprises the extracytoplasmic solute receptor protein and the two transmembrane proteins.</text>
</comment>
<comment type="caution">
    <text evidence="11">The sequence shown here is derived from an EMBL/GenBank/DDBJ whole genome shotgun (WGS) entry which is preliminary data.</text>
</comment>
<comment type="similarity">
    <text evidence="8 9">Belongs to the TRAP transporter small permease family.</text>
</comment>
<feature type="transmembrane region" description="Helical" evidence="9">
    <location>
        <begin position="95"/>
        <end position="113"/>
    </location>
</feature>
<evidence type="ECO:0000256" key="3">
    <source>
        <dbReference type="ARBA" id="ARBA00022475"/>
    </source>
</evidence>
<evidence type="ECO:0000256" key="7">
    <source>
        <dbReference type="ARBA" id="ARBA00023136"/>
    </source>
</evidence>
<evidence type="ECO:0000259" key="10">
    <source>
        <dbReference type="Pfam" id="PF04290"/>
    </source>
</evidence>
<name>A0A9X2PEF8_9HYPH</name>
<sequence length="169" mass="19145">MLALIHRVLDLLERALMTVAGCMLVVMLCSLTIDAAGRYLFHHPLPGNFEFTGYFSMVMLAFLALPRNYTTGGHIQLDVLKPWLRRVPLRLSERLNALLAAAAFGIVTWYAGIEALHKIEMRETTIGIVQMPVYISFICFPLGCLVLTLRLAVEIFFPEEHRQVEDIEL</sequence>
<dbReference type="GO" id="GO:0015740">
    <property type="term" value="P:C4-dicarboxylate transport"/>
    <property type="evidence" value="ECO:0007669"/>
    <property type="project" value="TreeGrafter"/>
</dbReference>
<feature type="transmembrane region" description="Helical" evidence="9">
    <location>
        <begin position="133"/>
        <end position="153"/>
    </location>
</feature>
<keyword evidence="5 9" id="KW-0812">Transmembrane</keyword>
<evidence type="ECO:0000256" key="8">
    <source>
        <dbReference type="ARBA" id="ARBA00038436"/>
    </source>
</evidence>
<keyword evidence="12" id="KW-1185">Reference proteome</keyword>
<evidence type="ECO:0000256" key="4">
    <source>
        <dbReference type="ARBA" id="ARBA00022519"/>
    </source>
</evidence>
<keyword evidence="3" id="KW-1003">Cell membrane</keyword>
<dbReference type="GO" id="GO:0005886">
    <property type="term" value="C:plasma membrane"/>
    <property type="evidence" value="ECO:0007669"/>
    <property type="project" value="UniProtKB-SubCell"/>
</dbReference>
<evidence type="ECO:0000256" key="5">
    <source>
        <dbReference type="ARBA" id="ARBA00022692"/>
    </source>
</evidence>
<evidence type="ECO:0000256" key="2">
    <source>
        <dbReference type="ARBA" id="ARBA00022448"/>
    </source>
</evidence>
<dbReference type="InterPro" id="IPR055348">
    <property type="entry name" value="DctQ"/>
</dbReference>
<dbReference type="PANTHER" id="PTHR35011:SF10">
    <property type="entry name" value="TRAP TRANSPORTER SMALL PERMEASE PROTEIN"/>
    <property type="match status" value="1"/>
</dbReference>
<dbReference type="Pfam" id="PF04290">
    <property type="entry name" value="DctQ"/>
    <property type="match status" value="1"/>
</dbReference>
<comment type="subcellular location">
    <subcellularLocation>
        <location evidence="1 9">Cell inner membrane</location>
        <topology evidence="1 9">Multi-pass membrane protein</topology>
    </subcellularLocation>
</comment>
<evidence type="ECO:0000256" key="9">
    <source>
        <dbReference type="RuleBase" id="RU369079"/>
    </source>
</evidence>
<evidence type="ECO:0000256" key="6">
    <source>
        <dbReference type="ARBA" id="ARBA00022989"/>
    </source>
</evidence>
<accession>A0A9X2PEF8</accession>
<evidence type="ECO:0000256" key="1">
    <source>
        <dbReference type="ARBA" id="ARBA00004429"/>
    </source>
</evidence>
<protein>
    <recommendedName>
        <fullName evidence="9">TRAP transporter small permease protein</fullName>
    </recommendedName>
</protein>
<gene>
    <name evidence="11" type="ORF">NVS89_05145</name>
</gene>
<dbReference type="Proteomes" id="UP001151088">
    <property type="component" value="Unassembled WGS sequence"/>
</dbReference>
<evidence type="ECO:0000313" key="12">
    <source>
        <dbReference type="Proteomes" id="UP001151088"/>
    </source>
</evidence>
<organism evidence="11 12">
    <name type="scientific">Ancylobacter mangrovi</name>
    <dbReference type="NCBI Taxonomy" id="2972472"/>
    <lineage>
        <taxon>Bacteria</taxon>
        <taxon>Pseudomonadati</taxon>
        <taxon>Pseudomonadota</taxon>
        <taxon>Alphaproteobacteria</taxon>
        <taxon>Hyphomicrobiales</taxon>
        <taxon>Xanthobacteraceae</taxon>
        <taxon>Ancylobacter</taxon>
    </lineage>
</organism>
<evidence type="ECO:0000313" key="11">
    <source>
        <dbReference type="EMBL" id="MCS0494475.1"/>
    </source>
</evidence>
<keyword evidence="4 9" id="KW-0997">Cell inner membrane</keyword>
<feature type="transmembrane region" description="Helical" evidence="9">
    <location>
        <begin position="45"/>
        <end position="65"/>
    </location>
</feature>
<dbReference type="RefSeq" id="WP_258731427.1">
    <property type="nucleotide sequence ID" value="NZ_JANTHY010000001.1"/>
</dbReference>
<proteinExistence type="inferred from homology"/>
<reference evidence="11" key="1">
    <citation type="submission" date="2022-08" db="EMBL/GenBank/DDBJ databases">
        <authorList>
            <person name="Li F."/>
        </authorList>
    </citation>
    <scope>NUCLEOTIDE SEQUENCE</scope>
    <source>
        <strain evidence="11">MQZ15Z-1</strain>
    </source>
</reference>
<keyword evidence="6 9" id="KW-1133">Transmembrane helix</keyword>
<dbReference type="PANTHER" id="PTHR35011">
    <property type="entry name" value="2,3-DIKETO-L-GULONATE TRAP TRANSPORTER SMALL PERMEASE PROTEIN YIAM"/>
    <property type="match status" value="1"/>
</dbReference>
<dbReference type="InterPro" id="IPR007387">
    <property type="entry name" value="TRAP_DctQ"/>
</dbReference>
<feature type="transmembrane region" description="Helical" evidence="9">
    <location>
        <begin position="12"/>
        <end position="33"/>
    </location>
</feature>
<keyword evidence="2 9" id="KW-0813">Transport</keyword>
<comment type="function">
    <text evidence="9">Part of the tripartite ATP-independent periplasmic (TRAP) transport system.</text>
</comment>
<keyword evidence="7 9" id="KW-0472">Membrane</keyword>